<dbReference type="Proteomes" id="UP000504633">
    <property type="component" value="Unplaced"/>
</dbReference>
<dbReference type="KEGG" id="dhe:111600314"/>
<dbReference type="RefSeq" id="XP_023172137.2">
    <property type="nucleotide sequence ID" value="XM_023316369.2"/>
</dbReference>
<dbReference type="InterPro" id="IPR053255">
    <property type="entry name" value="EGF-like_domain"/>
</dbReference>
<feature type="signal peptide" evidence="1">
    <location>
        <begin position="1"/>
        <end position="17"/>
    </location>
</feature>
<sequence length="535" mass="60167">MCRTQSLLLCMIWIILAASYESIPISGYDNACLTTDLNFALGILINTTYDKSTIFQCCPGYAGPVENCQPVCSKDCGPNAFCNWPEHCACIDDDYEQIKGGQGCKPKNNRNLCVGKELTIENPKITFRSNSIIDQVPMMCCEGYERLNESEPCLRKVDKHECTVPIQVAMKQTDIEEWKLWDLETKDPNATLPLTKTEMRRVCCDGYKRQTTNGPCLKEPEITEIVDSSAEWLDNLKKIYEDLYTENIDSTSVPVDDESPEQFATEIIDTPDGTPTTMENELSSTTDPTLHAKEVESEAKLSADWLKIKEAFDRFDIAFPTDLLKTTVEKEVPSPKDPNLCTREVESETTLAPDWMKIKEAFDSFNIPFPNNLFPKKIETFCCTGYAKNDNEDLCKPMCQPDCGENSDCKEPNKCVCRKGFHQKAGNDLCVPDCSEQTKPEHSSCISPEAWECDLGYIKLPKPYGVKEFECQPHCVHSCSSYGKCVAPNVCECLPGYKPISIGYDEINQMSLERCHAIDGTVDTNINQGIIYRNT</sequence>
<keyword evidence="2" id="KW-1185">Reference proteome</keyword>
<reference evidence="3" key="1">
    <citation type="submission" date="2025-08" db="UniProtKB">
        <authorList>
            <consortium name="RefSeq"/>
        </authorList>
    </citation>
    <scope>IDENTIFICATION</scope>
    <source>
        <strain evidence="3">15085-1641.00</strain>
        <tissue evidence="3">Whole body</tissue>
    </source>
</reference>
<dbReference type="OMA" id="QCCPGYA"/>
<feature type="chain" id="PRO_5027023313" evidence="1">
    <location>
        <begin position="18"/>
        <end position="535"/>
    </location>
</feature>
<dbReference type="PANTHER" id="PTHR24047:SF32">
    <property type="entry name" value="FI01909P-RELATED"/>
    <property type="match status" value="1"/>
</dbReference>
<proteinExistence type="predicted"/>
<dbReference type="AlphaFoldDB" id="A0A6J1LZT4"/>
<evidence type="ECO:0000256" key="1">
    <source>
        <dbReference type="SAM" id="SignalP"/>
    </source>
</evidence>
<keyword evidence="1" id="KW-0732">Signal</keyword>
<organism evidence="2 3">
    <name type="scientific">Drosophila hydei</name>
    <name type="common">Fruit fly</name>
    <dbReference type="NCBI Taxonomy" id="7224"/>
    <lineage>
        <taxon>Eukaryota</taxon>
        <taxon>Metazoa</taxon>
        <taxon>Ecdysozoa</taxon>
        <taxon>Arthropoda</taxon>
        <taxon>Hexapoda</taxon>
        <taxon>Insecta</taxon>
        <taxon>Pterygota</taxon>
        <taxon>Neoptera</taxon>
        <taxon>Endopterygota</taxon>
        <taxon>Diptera</taxon>
        <taxon>Brachycera</taxon>
        <taxon>Muscomorpha</taxon>
        <taxon>Ephydroidea</taxon>
        <taxon>Drosophilidae</taxon>
        <taxon>Drosophila</taxon>
    </lineage>
</organism>
<dbReference type="GeneID" id="111600314"/>
<protein>
    <submittedName>
        <fullName evidence="3">Uncharacterized protein LOC111600314</fullName>
    </submittedName>
</protein>
<evidence type="ECO:0000313" key="3">
    <source>
        <dbReference type="RefSeq" id="XP_023172137.2"/>
    </source>
</evidence>
<accession>A0A6J1LZT4</accession>
<dbReference type="Gene3D" id="2.10.25.10">
    <property type="entry name" value="Laminin"/>
    <property type="match status" value="2"/>
</dbReference>
<dbReference type="PANTHER" id="PTHR24047">
    <property type="entry name" value="FI01909P-RELATED"/>
    <property type="match status" value="1"/>
</dbReference>
<gene>
    <name evidence="3" type="primary">LOC111600314</name>
</gene>
<evidence type="ECO:0000313" key="2">
    <source>
        <dbReference type="Proteomes" id="UP000504633"/>
    </source>
</evidence>
<name>A0A6J1LZT4_DROHY</name>
<dbReference type="OrthoDB" id="7870712at2759"/>